<evidence type="ECO:0000313" key="3">
    <source>
        <dbReference type="Proteomes" id="UP000195514"/>
    </source>
</evidence>
<dbReference type="OrthoDB" id="163172at2"/>
<dbReference type="Pfam" id="PF04020">
    <property type="entry name" value="Phage_holin_4_2"/>
    <property type="match status" value="1"/>
</dbReference>
<keyword evidence="1" id="KW-1133">Transmembrane helix</keyword>
<feature type="transmembrane region" description="Helical" evidence="1">
    <location>
        <begin position="98"/>
        <end position="117"/>
    </location>
</feature>
<feature type="transmembrane region" description="Helical" evidence="1">
    <location>
        <begin position="55"/>
        <end position="78"/>
    </location>
</feature>
<dbReference type="AlphaFoldDB" id="A0A1Y6K6G4"/>
<keyword evidence="1" id="KW-0812">Transmembrane</keyword>
<dbReference type="KEGG" id="abat:CFX1CAM_1423"/>
<dbReference type="EMBL" id="LT859958">
    <property type="protein sequence ID" value="SMX54488.1"/>
    <property type="molecule type" value="Genomic_DNA"/>
</dbReference>
<proteinExistence type="predicted"/>
<feature type="transmembrane region" description="Helical" evidence="1">
    <location>
        <begin position="31"/>
        <end position="48"/>
    </location>
</feature>
<dbReference type="Proteomes" id="UP000195514">
    <property type="component" value="Chromosome I"/>
</dbReference>
<gene>
    <name evidence="2" type="ORF">CFX1CAM_1423</name>
</gene>
<evidence type="ECO:0000313" key="2">
    <source>
        <dbReference type="EMBL" id="SMX54488.1"/>
    </source>
</evidence>
<evidence type="ECO:0000256" key="1">
    <source>
        <dbReference type="SAM" id="Phobius"/>
    </source>
</evidence>
<feature type="transmembrane region" description="Helical" evidence="1">
    <location>
        <begin position="7"/>
        <end position="25"/>
    </location>
</feature>
<dbReference type="PANTHER" id="PTHR37309:SF1">
    <property type="entry name" value="SLR0284 PROTEIN"/>
    <property type="match status" value="1"/>
</dbReference>
<dbReference type="InterPro" id="IPR007165">
    <property type="entry name" value="Phage_holin_4_2"/>
</dbReference>
<name>A0A1Y6K6G4_9CHLR</name>
<evidence type="ECO:0008006" key="4">
    <source>
        <dbReference type="Google" id="ProtNLM"/>
    </source>
</evidence>
<protein>
    <recommendedName>
        <fullName evidence="4">Phage holin family protein</fullName>
    </recommendedName>
</protein>
<reference evidence="3" key="1">
    <citation type="submission" date="2017-05" db="EMBL/GenBank/DDBJ databases">
        <authorList>
            <person name="Kirkegaard R."/>
            <person name="Mcilroy J S."/>
        </authorList>
    </citation>
    <scope>NUCLEOTIDE SEQUENCE [LARGE SCALE GENOMIC DNA]</scope>
</reference>
<sequence>MKLILRWLITAASLYIAYLVLPGITVEGNGFWVYSIMALILGLVNALIRPILKFLSCGFIIITLGLFVFVINAATFMLSANISQSLGFHFAVDSFGTALLASIIVSFVSVVLSSILIDEDKR</sequence>
<dbReference type="RefSeq" id="WP_087862327.1">
    <property type="nucleotide sequence ID" value="NZ_LT859958.1"/>
</dbReference>
<dbReference type="PANTHER" id="PTHR37309">
    <property type="entry name" value="SLR0284 PROTEIN"/>
    <property type="match status" value="1"/>
</dbReference>
<keyword evidence="1" id="KW-0472">Membrane</keyword>
<organism evidence="2 3">
    <name type="scientific">Candidatus Brevifilum fermentans</name>
    <dbReference type="NCBI Taxonomy" id="1986204"/>
    <lineage>
        <taxon>Bacteria</taxon>
        <taxon>Bacillati</taxon>
        <taxon>Chloroflexota</taxon>
        <taxon>Anaerolineae</taxon>
        <taxon>Anaerolineales</taxon>
        <taxon>Anaerolineaceae</taxon>
        <taxon>Candidatus Brevifilum</taxon>
    </lineage>
</organism>
<keyword evidence="3" id="KW-1185">Reference proteome</keyword>
<accession>A0A1Y6K6G4</accession>